<evidence type="ECO:0000313" key="4">
    <source>
        <dbReference type="Proteomes" id="UP000285301"/>
    </source>
</evidence>
<dbReference type="SUPFAM" id="SSF50978">
    <property type="entry name" value="WD40 repeat-like"/>
    <property type="match status" value="1"/>
</dbReference>
<keyword evidence="4" id="KW-1185">Reference proteome</keyword>
<dbReference type="InterPro" id="IPR028784">
    <property type="entry name" value="BBS1"/>
</dbReference>
<comment type="caution">
    <text evidence="3">The sequence shown here is derived from an EMBL/GenBank/DDBJ whole genome shotgun (WGS) entry which is preliminary data.</text>
</comment>
<dbReference type="InterPro" id="IPR036322">
    <property type="entry name" value="WD40_repeat_dom_sf"/>
</dbReference>
<name>A0A3S3Q3H5_9ACAR</name>
<dbReference type="Proteomes" id="UP000285301">
    <property type="component" value="Unassembled WGS sequence"/>
</dbReference>
<gene>
    <name evidence="3" type="ORF">B4U79_12386</name>
</gene>
<dbReference type="InterPro" id="IPR056419">
    <property type="entry name" value="GAE_BBS1"/>
</dbReference>
<feature type="domain" description="Bardet-Biedl syndrome 1 protein GAE" evidence="2">
    <location>
        <begin position="496"/>
        <end position="598"/>
    </location>
</feature>
<dbReference type="OrthoDB" id="10259809at2759"/>
<sequence>TSAVSKKSRSQSIDTTATGANVSTQLSKWLLAHQDTLASIYTFSSCIAFADLHGDGENKLIIADLGTGSTQMKLNVYKGTFLLSQLTLVDVPAGILTFHMDTLDPQVPAIAVASGAYLYIYKNLKPFYKFALPDLPVNETEYEAWTLAKDEKIDFIALKEALETLQYQIGEAGLTTRSQRFLSLNSNQEIEAFVNAHKNTALRRQQIITCVSSIKKTVDEEKAISCFILGTENKDIFIIEPDAFTILSSVKLPSVPVFIEVNGLFDVEYRLIVSCRDAHIYTIKRGFKTGRLCVQLNSQPVGLLRINNNIIVGCMDSSLSAYTPKGSCIWTVKQPTNITALEKLDIEILGVCLVAVALENGQIYLYNDKNKVDMIEMEDVVTSMKFGRYGREDNTLVMVTRKGWLMIKILKRTAKFFTKDTNAETVFQLAAGGKLNIPKKTKLFVDQTMREREESINIHRTFQQDLYRLRLTTSRTYVKAITASLNPISANIVDPLKLSAQIHGLGPVFRLILELQNTSVDQPSINLFLTFQCDIRIYKIDRNYIPVPFLSPGFIYTFATRVECVSELNVNDVIKVLVVREGEFSPLITAVINMPASEAPV</sequence>
<evidence type="ECO:0000259" key="2">
    <source>
        <dbReference type="Pfam" id="PF23304"/>
    </source>
</evidence>
<dbReference type="Pfam" id="PF23304">
    <property type="entry name" value="GAE_BBS1"/>
    <property type="match status" value="1"/>
</dbReference>
<dbReference type="GO" id="GO:0005813">
    <property type="term" value="C:centrosome"/>
    <property type="evidence" value="ECO:0007669"/>
    <property type="project" value="TreeGrafter"/>
</dbReference>
<proteinExistence type="predicted"/>
<feature type="domain" description="Bardet-Biedl syndrome 1 N-terminal" evidence="1">
    <location>
        <begin position="29"/>
        <end position="284"/>
    </location>
</feature>
<accession>A0A3S3Q3H5</accession>
<dbReference type="PANTHER" id="PTHR20870:SF0">
    <property type="entry name" value="BARDET-BIEDL SYNDROME 1 PROTEIN"/>
    <property type="match status" value="1"/>
</dbReference>
<dbReference type="GO" id="GO:0034464">
    <property type="term" value="C:BBSome"/>
    <property type="evidence" value="ECO:0007669"/>
    <property type="project" value="InterPro"/>
</dbReference>
<evidence type="ECO:0000313" key="3">
    <source>
        <dbReference type="EMBL" id="RWS02729.1"/>
    </source>
</evidence>
<dbReference type="AlphaFoldDB" id="A0A3S3Q3H5"/>
<dbReference type="STRING" id="1965070.A0A3S3Q3H5"/>
<dbReference type="GO" id="GO:0005119">
    <property type="term" value="F:smoothened binding"/>
    <property type="evidence" value="ECO:0007669"/>
    <property type="project" value="TreeGrafter"/>
</dbReference>
<dbReference type="InterPro" id="IPR032728">
    <property type="entry name" value="BBS1_N"/>
</dbReference>
<feature type="non-terminal residue" evidence="3">
    <location>
        <position position="1"/>
    </location>
</feature>
<dbReference type="EMBL" id="NCKU01007312">
    <property type="protein sequence ID" value="RWS02729.1"/>
    <property type="molecule type" value="Genomic_DNA"/>
</dbReference>
<organism evidence="3 4">
    <name type="scientific">Dinothrombium tinctorium</name>
    <dbReference type="NCBI Taxonomy" id="1965070"/>
    <lineage>
        <taxon>Eukaryota</taxon>
        <taxon>Metazoa</taxon>
        <taxon>Ecdysozoa</taxon>
        <taxon>Arthropoda</taxon>
        <taxon>Chelicerata</taxon>
        <taxon>Arachnida</taxon>
        <taxon>Acari</taxon>
        <taxon>Acariformes</taxon>
        <taxon>Trombidiformes</taxon>
        <taxon>Prostigmata</taxon>
        <taxon>Anystina</taxon>
        <taxon>Parasitengona</taxon>
        <taxon>Trombidioidea</taxon>
        <taxon>Trombidiidae</taxon>
        <taxon>Dinothrombium</taxon>
    </lineage>
</organism>
<dbReference type="GO" id="GO:0005930">
    <property type="term" value="C:axoneme"/>
    <property type="evidence" value="ECO:0007669"/>
    <property type="project" value="TreeGrafter"/>
</dbReference>
<dbReference type="PANTHER" id="PTHR20870">
    <property type="entry name" value="BARDET-BIEDL SYNDROME 1 PROTEIN"/>
    <property type="match status" value="1"/>
</dbReference>
<dbReference type="Pfam" id="PF14779">
    <property type="entry name" value="BBS1"/>
    <property type="match status" value="1"/>
</dbReference>
<dbReference type="GO" id="GO:0005113">
    <property type="term" value="F:patched binding"/>
    <property type="evidence" value="ECO:0007669"/>
    <property type="project" value="TreeGrafter"/>
</dbReference>
<protein>
    <submittedName>
        <fullName evidence="3">Bardet-Biedl syndrome 1 protein-like protein</fullName>
    </submittedName>
</protein>
<dbReference type="GO" id="GO:1905515">
    <property type="term" value="P:non-motile cilium assembly"/>
    <property type="evidence" value="ECO:0007669"/>
    <property type="project" value="InterPro"/>
</dbReference>
<reference evidence="3 4" key="1">
    <citation type="journal article" date="2018" name="Gigascience">
        <title>Genomes of trombidid mites reveal novel predicted allergens and laterally-transferred genes associated with secondary metabolism.</title>
        <authorList>
            <person name="Dong X."/>
            <person name="Chaisiri K."/>
            <person name="Xia D."/>
            <person name="Armstrong S.D."/>
            <person name="Fang Y."/>
            <person name="Donnelly M.J."/>
            <person name="Kadowaki T."/>
            <person name="McGarry J.W."/>
            <person name="Darby A.C."/>
            <person name="Makepeace B.L."/>
        </authorList>
    </citation>
    <scope>NUCLEOTIDE SEQUENCE [LARGE SCALE GENOMIC DNA]</scope>
    <source>
        <strain evidence="3">UoL-WK</strain>
    </source>
</reference>
<evidence type="ECO:0000259" key="1">
    <source>
        <dbReference type="Pfam" id="PF14779"/>
    </source>
</evidence>
<dbReference type="GO" id="GO:0061512">
    <property type="term" value="P:protein localization to cilium"/>
    <property type="evidence" value="ECO:0007669"/>
    <property type="project" value="TreeGrafter"/>
</dbReference>